<dbReference type="EMBL" id="BSNT01000020">
    <property type="protein sequence ID" value="GLQ59560.1"/>
    <property type="molecule type" value="Genomic_DNA"/>
</dbReference>
<proteinExistence type="predicted"/>
<evidence type="ECO:0000313" key="2">
    <source>
        <dbReference type="EMBL" id="MBF0870693.1"/>
    </source>
</evidence>
<gene>
    <name evidence="2" type="primary">thiS</name>
    <name evidence="1" type="ORF">GCM10010937_13630</name>
    <name evidence="2" type="ORF">HKD32_07495</name>
</gene>
<dbReference type="Proteomes" id="UP000661006">
    <property type="component" value="Unassembled WGS sequence"/>
</dbReference>
<evidence type="ECO:0000313" key="3">
    <source>
        <dbReference type="Proteomes" id="UP000661006"/>
    </source>
</evidence>
<dbReference type="CDD" id="cd00565">
    <property type="entry name" value="Ubl_ThiS"/>
    <property type="match status" value="1"/>
</dbReference>
<dbReference type="GeneID" id="81474535"/>
<accession>A0A149V1V2</accession>
<keyword evidence="4" id="KW-1185">Reference proteome</keyword>
<evidence type="ECO:0000313" key="1">
    <source>
        <dbReference type="EMBL" id="GLQ59560.1"/>
    </source>
</evidence>
<dbReference type="OrthoDB" id="197113at2"/>
<dbReference type="Proteomes" id="UP001156613">
    <property type="component" value="Unassembled WGS sequence"/>
</dbReference>
<comment type="caution">
    <text evidence="2">The sequence shown here is derived from an EMBL/GenBank/DDBJ whole genome shotgun (WGS) entry which is preliminary data.</text>
</comment>
<name>A0A149V1V2_GLUJA</name>
<dbReference type="RefSeq" id="WP_010501562.1">
    <property type="nucleotide sequence ID" value="NZ_BEWO01000002.1"/>
</dbReference>
<reference evidence="1" key="5">
    <citation type="submission" date="2023-01" db="EMBL/GenBank/DDBJ databases">
        <title>Draft genome sequence of Gluconobacter japonicus strain NBRC 3271.</title>
        <authorList>
            <person name="Sun Q."/>
            <person name="Mori K."/>
        </authorList>
    </citation>
    <scope>NUCLEOTIDE SEQUENCE</scope>
    <source>
        <strain evidence="1">NBRC 3271</strain>
    </source>
</reference>
<dbReference type="EMBL" id="JABCQN010000003">
    <property type="protein sequence ID" value="MBF0870693.1"/>
    <property type="molecule type" value="Genomic_DNA"/>
</dbReference>
<reference evidence="2" key="4">
    <citation type="submission" date="2020-11" db="EMBL/GenBank/DDBJ databases">
        <title>Description of novel Gluconobacter species.</title>
        <authorList>
            <person name="Cleenwerck I."/>
            <person name="Cnockaert M."/>
            <person name="Borremans W."/>
            <person name="Wieme A.D."/>
            <person name="De Vuyst L."/>
            <person name="Vandamme P."/>
        </authorList>
    </citation>
    <scope>NUCLEOTIDE SEQUENCE</scope>
    <source>
        <strain evidence="2">R71697</strain>
    </source>
</reference>
<protein>
    <submittedName>
        <fullName evidence="2">Sulfur carrier protein ThiS</fullName>
    </submittedName>
</protein>
<sequence length="65" mass="6894">MQITVNDEPREVHARTLGAILDELGYGKARVATALNGFFVPATQRSVKAVDEGAVLEILAPMQGG</sequence>
<dbReference type="Gene3D" id="3.10.20.30">
    <property type="match status" value="1"/>
</dbReference>
<organism evidence="2 3">
    <name type="scientific">Gluconobacter japonicus</name>
    <dbReference type="NCBI Taxonomy" id="376620"/>
    <lineage>
        <taxon>Bacteria</taxon>
        <taxon>Pseudomonadati</taxon>
        <taxon>Pseudomonadota</taxon>
        <taxon>Alphaproteobacteria</taxon>
        <taxon>Acetobacterales</taxon>
        <taxon>Acetobacteraceae</taxon>
        <taxon>Gluconobacter</taxon>
    </lineage>
</organism>
<dbReference type="SUPFAM" id="SSF54285">
    <property type="entry name" value="MoaD/ThiS"/>
    <property type="match status" value="1"/>
</dbReference>
<dbReference type="InterPro" id="IPR012675">
    <property type="entry name" value="Beta-grasp_dom_sf"/>
</dbReference>
<reference evidence="2" key="3">
    <citation type="submission" date="2020-04" db="EMBL/GenBank/DDBJ databases">
        <authorList>
            <person name="Sombolestani A."/>
        </authorList>
    </citation>
    <scope>NUCLEOTIDE SEQUENCE</scope>
    <source>
        <strain evidence="2">R71697</strain>
    </source>
</reference>
<dbReference type="STRING" id="376620.A0J51_02108"/>
<dbReference type="InterPro" id="IPR003749">
    <property type="entry name" value="ThiS/MoaD-like"/>
</dbReference>
<dbReference type="InterPro" id="IPR016155">
    <property type="entry name" value="Mopterin_synth/thiamin_S_b"/>
</dbReference>
<dbReference type="InterPro" id="IPR010035">
    <property type="entry name" value="Thi_S"/>
</dbReference>
<evidence type="ECO:0000313" key="4">
    <source>
        <dbReference type="Proteomes" id="UP001156613"/>
    </source>
</evidence>
<dbReference type="NCBIfam" id="TIGR01683">
    <property type="entry name" value="thiS"/>
    <property type="match status" value="1"/>
</dbReference>
<reference evidence="4" key="2">
    <citation type="journal article" date="2019" name="Int. J. Syst. Evol. Microbiol.">
        <title>The Global Catalogue of Microorganisms (GCM) 10K type strain sequencing project: providing services to taxonomists for standard genome sequencing and annotation.</title>
        <authorList>
            <consortium name="The Broad Institute Genomics Platform"/>
            <consortium name="The Broad Institute Genome Sequencing Center for Infectious Disease"/>
            <person name="Wu L."/>
            <person name="Ma J."/>
        </authorList>
    </citation>
    <scope>NUCLEOTIDE SEQUENCE [LARGE SCALE GENOMIC DNA]</scope>
    <source>
        <strain evidence="4">NBRC 3271</strain>
    </source>
</reference>
<dbReference type="Pfam" id="PF02597">
    <property type="entry name" value="ThiS"/>
    <property type="match status" value="1"/>
</dbReference>
<reference evidence="1" key="1">
    <citation type="journal article" date="2014" name="Int. J. Syst. Evol. Microbiol.">
        <title>Complete genome of a new Firmicutes species belonging to the dominant human colonic microbiota ('Ruminococcus bicirculans') reveals two chromosomes and a selective capacity to utilize plant glucans.</title>
        <authorList>
            <consortium name="NISC Comparative Sequencing Program"/>
            <person name="Wegmann U."/>
            <person name="Louis P."/>
            <person name="Goesmann A."/>
            <person name="Henrissat B."/>
            <person name="Duncan S.H."/>
            <person name="Flint H.J."/>
        </authorList>
    </citation>
    <scope>NUCLEOTIDE SEQUENCE</scope>
    <source>
        <strain evidence="1">NBRC 3271</strain>
    </source>
</reference>
<dbReference type="AlphaFoldDB" id="A0A149V1V2"/>